<accession>A0A7U7G7Z4</accession>
<dbReference type="Gene3D" id="2.60.200.40">
    <property type="match status" value="1"/>
</dbReference>
<keyword evidence="1" id="KW-1133">Transmembrane helix</keyword>
<dbReference type="EMBL" id="CBTK010000024">
    <property type="protein sequence ID" value="CDH43363.1"/>
    <property type="molecule type" value="Genomic_DNA"/>
</dbReference>
<dbReference type="PANTHER" id="PTHR20992:SF9">
    <property type="entry name" value="AT15442P-RELATED"/>
    <property type="match status" value="1"/>
</dbReference>
<dbReference type="Pfam" id="PF04087">
    <property type="entry name" value="DUF389"/>
    <property type="match status" value="1"/>
</dbReference>
<comment type="caution">
    <text evidence="2">The sequence shown here is derived from an EMBL/GenBank/DDBJ whole genome shotgun (WGS) entry which is preliminary data.</text>
</comment>
<dbReference type="RefSeq" id="WP_051497291.1">
    <property type="nucleotide sequence ID" value="NZ_CBTK010000024.1"/>
</dbReference>
<dbReference type="Gene3D" id="3.40.50.10330">
    <property type="entry name" value="Probable inorganic polyphosphate/atp-NAD kinase, domain 1"/>
    <property type="match status" value="1"/>
</dbReference>
<dbReference type="SUPFAM" id="SSF111331">
    <property type="entry name" value="NAD kinase/diacylglycerol kinase-like"/>
    <property type="match status" value="1"/>
</dbReference>
<reference evidence="2 3" key="1">
    <citation type="journal article" date="2014" name="ISME J.">
        <title>Candidatus Competibacter-lineage genomes retrieved from metagenomes reveal functional metabolic diversity.</title>
        <authorList>
            <person name="McIlroy S.J."/>
            <person name="Albertsen M."/>
            <person name="Andresen E.K."/>
            <person name="Saunders A.M."/>
            <person name="Kristiansen R."/>
            <person name="Stokholm-Bjerregaard M."/>
            <person name="Nielsen K.L."/>
            <person name="Nielsen P.H."/>
        </authorList>
    </citation>
    <scope>NUCLEOTIDE SEQUENCE [LARGE SCALE GENOMIC DNA]</scope>
    <source>
        <strain evidence="2 3">Run_B_J11</strain>
    </source>
</reference>
<keyword evidence="3" id="KW-1185">Reference proteome</keyword>
<evidence type="ECO:0008006" key="4">
    <source>
        <dbReference type="Google" id="ProtNLM"/>
    </source>
</evidence>
<feature type="transmembrane region" description="Helical" evidence="1">
    <location>
        <begin position="382"/>
        <end position="404"/>
    </location>
</feature>
<feature type="transmembrane region" description="Helical" evidence="1">
    <location>
        <begin position="543"/>
        <end position="561"/>
    </location>
</feature>
<feature type="transmembrane region" description="Helical" evidence="1">
    <location>
        <begin position="448"/>
        <end position="470"/>
    </location>
</feature>
<dbReference type="Proteomes" id="UP000019184">
    <property type="component" value="Unassembled WGS sequence"/>
</dbReference>
<feature type="transmembrane region" description="Helical" evidence="1">
    <location>
        <begin position="477"/>
        <end position="498"/>
    </location>
</feature>
<organism evidence="2 3">
    <name type="scientific">Candidatus Contendobacter odensis Run_B_J11</name>
    <dbReference type="NCBI Taxonomy" id="1400861"/>
    <lineage>
        <taxon>Bacteria</taxon>
        <taxon>Pseudomonadati</taxon>
        <taxon>Pseudomonadota</taxon>
        <taxon>Gammaproteobacteria</taxon>
        <taxon>Candidatus Competibacteraceae</taxon>
        <taxon>Candidatus Contendibacter</taxon>
    </lineage>
</organism>
<feature type="transmembrane region" description="Helical" evidence="1">
    <location>
        <begin position="416"/>
        <end position="436"/>
    </location>
</feature>
<name>A0A7U7G7Z4_9GAMM</name>
<evidence type="ECO:0000256" key="1">
    <source>
        <dbReference type="SAM" id="Phobius"/>
    </source>
</evidence>
<feature type="transmembrane region" description="Helical" evidence="1">
    <location>
        <begin position="510"/>
        <end position="531"/>
    </location>
</feature>
<keyword evidence="1" id="KW-0812">Transmembrane</keyword>
<protein>
    <recommendedName>
        <fullName evidence="4">TIGR00341 family protein</fullName>
    </recommendedName>
</protein>
<dbReference type="PANTHER" id="PTHR20992">
    <property type="entry name" value="AT15442P-RELATED"/>
    <property type="match status" value="1"/>
</dbReference>
<dbReference type="InterPro" id="IPR005240">
    <property type="entry name" value="DUF389"/>
</dbReference>
<proteinExistence type="predicted"/>
<dbReference type="InterPro" id="IPR016064">
    <property type="entry name" value="NAD/diacylglycerol_kinase_sf"/>
</dbReference>
<evidence type="ECO:0000313" key="3">
    <source>
        <dbReference type="Proteomes" id="UP000019184"/>
    </source>
</evidence>
<evidence type="ECO:0000313" key="2">
    <source>
        <dbReference type="EMBL" id="CDH43363.1"/>
    </source>
</evidence>
<gene>
    <name evidence="2" type="ORF">BN874_120014</name>
</gene>
<dbReference type="InterPro" id="IPR017438">
    <property type="entry name" value="ATP-NAD_kinase_N"/>
</dbReference>
<keyword evidence="1" id="KW-0472">Membrane</keyword>
<dbReference type="AlphaFoldDB" id="A0A7U7G7Z4"/>
<sequence length="637" mass="68671">MTHVPDDPADQLPDLSLGLLFDPAAEIEVRDTLLPLLADRPAQVVSYRLNTLPDWPAGMTVLTYLNDDQFAELAPEAVARQWIIGLLPHPGLNQARRCFGVAPRLEHALDDALNGAKEGRVDLLYANSRPVFNSVVIGEMFSLSGGGQSPGFRTRLQRFLSILRSGFGIQQLHPYTLTTGKDKSLVTVALGIVIVKKGHASLLFRWIIDDSGGNDGMLHALILAPRSRMEILRFLLAALILGGQREKLPPFVGHIKTAALTVTSSRPLDYSQDGAWISARQLELTVAPKTLRLLPGRRLDLQEGSPQAKEIYKVQGLPVGESRTALDSQPLPWLHRASTEEFKDLYLALRDNAHPSSAYLTLMVLSTLLACLGLFANSAPVIIGAMILAPLMAPIISLAMAVVRQDGNLLADSLKTLILGLLLALSCAAAMTWVIPLHSVTSEIAARLNPTLLDLGIALVSGVVGAYAHAREEIARSLAGVAIAVALVPPLAVAGIGLGWGEWMVFRNSFLLFLTNLFGILLAGNLTFLLLGFGPFRLAQRGLLTALALVGVVSVPLSVGFTRMVEQNAIVRALEGQEIAGVILREAALLPGDRLHLSIRLLSPTTLDRADVERVKRAIESRLGRPVTLEATIVVIL</sequence>
<feature type="transmembrane region" description="Helical" evidence="1">
    <location>
        <begin position="358"/>
        <end position="376"/>
    </location>
</feature>
<dbReference type="OrthoDB" id="9790659at2"/>